<name>A0A8H6YV81_9AGAR</name>
<dbReference type="Pfam" id="PF20703">
    <property type="entry name" value="nSTAND1"/>
    <property type="match status" value="1"/>
</dbReference>
<sequence length="1040" mass="116386">MSPHSLNTHDLINYTRVGATTLRDISDSFSIPFLSSVAGIILWILETVQTVKSNKERCFRMIERIHQIMCAIINISFTTKHGLSPKVLDIIGVFAIALQKFQGHLRSYRDSSMIGRLFRKGEISAQLDACETKFKEVLDCFQTQNGADLMAAIMNIELDTGRRHQELLKLLGDNDSMLSGDSSSIRRTLLHLGNSSSALSILPAQPKIFHGRESEVRDIVEMFLSYPARIAILGTGGIGKTTLAIASLHDPEVISKYRHRYFISCDSAHNHSALLATFSSHLQIEPSRHLARDIVQYFSEKDSALLVLDNLETAWEPRGSRAEIEELLSLLTDVPDLSLLITMRGAERPGKVKWSRPFIAPLHPLSEFATRQTFIDIADEPGDEVEEKALAELVRHSGCLALAVTLMARVAALEGYSSALACWLMQRTALLSEGDDKRSNLDISIMASISSPRFQSVPGSMQLLALLSILPDGIHDDELLHSEILVTELSQCKSTLLRTSLAYSDTNSRLKMLSPIRECVRAIHPPDPELVRQIRAYMHFLLQLWKTHRQLPSGDLVRRLTANLGNIHDLLLLGLDDNQNATKDVIRDILILDGFSRAILKGHTELMTPLPALLESLGDSDLWLRYSASHVEGQHSTLSTDIETLVQRGLEIAQNPSTDQHALTEFYNAIGLYYARAGQRTRAEEFLRLAMSLAEKIGDPVQQCFAIQTQCDLQTFAGNLQEGIMLARQGQRLAQAIGDFHAESLSLLHEARTQFFLGRPSVALSLCATARDLVIHCGLDGSDTYLGILDTEAEIHQEKTEYREARLLHEEAIRLTSPTRAPFFHAHALTKLAWLDITIGSDDEKIFTTLEAARSVATRFKWPFGLQHCDYVAACAFLRRAEVARARDIFEIGVFLSRDLNMGLLSSCVEQLGNPAHGMYEADKTFRWAVVYLALGCTLKTHRDIHQALRYLGDLFSMQGDDQSALNIFEAVLQASTELDVHRSRADCMLRIGNILMKYGDIQKGKQMWRDARPLFIRSAQVKCVEDIDRKLLDIEPQQN</sequence>
<dbReference type="Gene3D" id="3.40.50.300">
    <property type="entry name" value="P-loop containing nucleotide triphosphate hydrolases"/>
    <property type="match status" value="1"/>
</dbReference>
<dbReference type="InterPro" id="IPR011990">
    <property type="entry name" value="TPR-like_helical_dom_sf"/>
</dbReference>
<feature type="domain" description="Mixed lineage kinase" evidence="2">
    <location>
        <begin position="43"/>
        <end position="139"/>
    </location>
</feature>
<organism evidence="3 4">
    <name type="scientific">Mycena venus</name>
    <dbReference type="NCBI Taxonomy" id="2733690"/>
    <lineage>
        <taxon>Eukaryota</taxon>
        <taxon>Fungi</taxon>
        <taxon>Dikarya</taxon>
        <taxon>Basidiomycota</taxon>
        <taxon>Agaricomycotina</taxon>
        <taxon>Agaricomycetes</taxon>
        <taxon>Agaricomycetidae</taxon>
        <taxon>Agaricales</taxon>
        <taxon>Marasmiineae</taxon>
        <taxon>Mycenaceae</taxon>
        <taxon>Mycena</taxon>
    </lineage>
</organism>
<keyword evidence="4" id="KW-1185">Reference proteome</keyword>
<dbReference type="InterPro" id="IPR027417">
    <property type="entry name" value="P-loop_NTPase"/>
</dbReference>
<dbReference type="AlphaFoldDB" id="A0A8H6YV81"/>
<dbReference type="Gene3D" id="1.20.930.20">
    <property type="entry name" value="Adaptor protein Cbl, N-terminal domain"/>
    <property type="match status" value="1"/>
</dbReference>
<dbReference type="SUPFAM" id="SSF52540">
    <property type="entry name" value="P-loop containing nucleoside triphosphate hydrolases"/>
    <property type="match status" value="1"/>
</dbReference>
<evidence type="ECO:0000313" key="4">
    <source>
        <dbReference type="Proteomes" id="UP000620124"/>
    </source>
</evidence>
<evidence type="ECO:0000259" key="1">
    <source>
        <dbReference type="Pfam" id="PF20703"/>
    </source>
</evidence>
<dbReference type="PANTHER" id="PTHR47691">
    <property type="entry name" value="REGULATOR-RELATED"/>
    <property type="match status" value="1"/>
</dbReference>
<reference evidence="3" key="1">
    <citation type="submission" date="2020-05" db="EMBL/GenBank/DDBJ databases">
        <title>Mycena genomes resolve the evolution of fungal bioluminescence.</title>
        <authorList>
            <person name="Tsai I.J."/>
        </authorList>
    </citation>
    <scope>NUCLEOTIDE SEQUENCE</scope>
    <source>
        <strain evidence="3">CCC161011</strain>
    </source>
</reference>
<dbReference type="EMBL" id="JACAZI010000003">
    <property type="protein sequence ID" value="KAF7365512.1"/>
    <property type="molecule type" value="Genomic_DNA"/>
</dbReference>
<dbReference type="SUPFAM" id="SSF48452">
    <property type="entry name" value="TPR-like"/>
    <property type="match status" value="2"/>
</dbReference>
<evidence type="ECO:0000313" key="3">
    <source>
        <dbReference type="EMBL" id="KAF7365512.1"/>
    </source>
</evidence>
<accession>A0A8H6YV81</accession>
<dbReference type="InterPro" id="IPR054000">
    <property type="entry name" value="MLKL_N"/>
</dbReference>
<dbReference type="InterPro" id="IPR019734">
    <property type="entry name" value="TPR_rpt"/>
</dbReference>
<dbReference type="Gene3D" id="1.25.40.10">
    <property type="entry name" value="Tetratricopeptide repeat domain"/>
    <property type="match status" value="2"/>
</dbReference>
<dbReference type="InterPro" id="IPR059179">
    <property type="entry name" value="MLKL-like_MCAfunc"/>
</dbReference>
<dbReference type="GO" id="GO:0007166">
    <property type="term" value="P:cell surface receptor signaling pathway"/>
    <property type="evidence" value="ECO:0007669"/>
    <property type="project" value="InterPro"/>
</dbReference>
<proteinExistence type="predicted"/>
<dbReference type="SMART" id="SM00028">
    <property type="entry name" value="TPR"/>
    <property type="match status" value="3"/>
</dbReference>
<dbReference type="OrthoDB" id="2973320at2759"/>
<protein>
    <submittedName>
        <fullName evidence="3">CTLH domain-containing protein</fullName>
    </submittedName>
</protein>
<dbReference type="PANTHER" id="PTHR47691:SF3">
    <property type="entry name" value="HTH-TYPE TRANSCRIPTIONAL REGULATOR RV0890C-RELATED"/>
    <property type="match status" value="1"/>
</dbReference>
<dbReference type="CDD" id="cd21037">
    <property type="entry name" value="MLKL_NTD"/>
    <property type="match status" value="1"/>
</dbReference>
<dbReference type="InterPro" id="IPR049052">
    <property type="entry name" value="nSTAND1"/>
</dbReference>
<dbReference type="Pfam" id="PF22215">
    <property type="entry name" value="MLKL_N"/>
    <property type="match status" value="1"/>
</dbReference>
<comment type="caution">
    <text evidence="3">The sequence shown here is derived from an EMBL/GenBank/DDBJ whole genome shotgun (WGS) entry which is preliminary data.</text>
</comment>
<evidence type="ECO:0000259" key="2">
    <source>
        <dbReference type="Pfam" id="PF22215"/>
    </source>
</evidence>
<dbReference type="InterPro" id="IPR036537">
    <property type="entry name" value="Adaptor_Cbl_N_dom_sf"/>
</dbReference>
<gene>
    <name evidence="3" type="ORF">MVEN_00424300</name>
</gene>
<dbReference type="Proteomes" id="UP000620124">
    <property type="component" value="Unassembled WGS sequence"/>
</dbReference>
<feature type="domain" description="Novel STAND NTPase 1" evidence="1">
    <location>
        <begin position="205"/>
        <end position="344"/>
    </location>
</feature>